<dbReference type="PANTHER" id="PTHR32552:SF81">
    <property type="entry name" value="TONB-DEPENDENT OUTER MEMBRANE RECEPTOR"/>
    <property type="match status" value="1"/>
</dbReference>
<dbReference type="Proteomes" id="UP000319859">
    <property type="component" value="Unassembled WGS sequence"/>
</dbReference>
<dbReference type="GO" id="GO:0006826">
    <property type="term" value="P:iron ion transport"/>
    <property type="evidence" value="ECO:0007669"/>
    <property type="project" value="UniProtKB-KW"/>
</dbReference>
<evidence type="ECO:0000256" key="2">
    <source>
        <dbReference type="ARBA" id="ARBA00022448"/>
    </source>
</evidence>
<evidence type="ECO:0000313" key="17">
    <source>
        <dbReference type="EMBL" id="TWB66047.1"/>
    </source>
</evidence>
<evidence type="ECO:0000256" key="12">
    <source>
        <dbReference type="RuleBase" id="RU003357"/>
    </source>
</evidence>
<comment type="subcellular location">
    <subcellularLocation>
        <location evidence="1 11">Cell outer membrane</location>
        <topology evidence="1 11">Multi-pass membrane protein</topology>
    </subcellularLocation>
</comment>
<evidence type="ECO:0000313" key="19">
    <source>
        <dbReference type="Proteomes" id="UP000320516"/>
    </source>
</evidence>
<dbReference type="Pfam" id="PF07715">
    <property type="entry name" value="Plug"/>
    <property type="match status" value="1"/>
</dbReference>
<keyword evidence="7" id="KW-0406">Ion transport</keyword>
<feature type="domain" description="TonB-dependent receptor plug" evidence="15">
    <location>
        <begin position="69"/>
        <end position="174"/>
    </location>
</feature>
<gene>
    <name evidence="17" type="ORF">FBZ87_11611</name>
    <name evidence="16" type="ORF">FBZ89_11077</name>
</gene>
<keyword evidence="6" id="KW-0408">Iron</keyword>
<feature type="signal peptide" evidence="13">
    <location>
        <begin position="1"/>
        <end position="38"/>
    </location>
</feature>
<dbReference type="Pfam" id="PF00593">
    <property type="entry name" value="TonB_dep_Rec_b-barrel"/>
    <property type="match status" value="1"/>
</dbReference>
<evidence type="ECO:0000313" key="16">
    <source>
        <dbReference type="EMBL" id="TWB18432.1"/>
    </source>
</evidence>
<evidence type="ECO:0000256" key="8">
    <source>
        <dbReference type="ARBA" id="ARBA00023077"/>
    </source>
</evidence>
<keyword evidence="9 11" id="KW-0472">Membrane</keyword>
<evidence type="ECO:0000259" key="14">
    <source>
        <dbReference type="Pfam" id="PF00593"/>
    </source>
</evidence>
<comment type="caution">
    <text evidence="16">The sequence shown here is derived from an EMBL/GenBank/DDBJ whole genome shotgun (WGS) entry which is preliminary data.</text>
</comment>
<dbReference type="EMBL" id="VITN01000010">
    <property type="protein sequence ID" value="TWB18432.1"/>
    <property type="molecule type" value="Genomic_DNA"/>
</dbReference>
<accession>A0A560F9Y2</accession>
<dbReference type="OrthoDB" id="7176070at2"/>
<protein>
    <submittedName>
        <fullName evidence="16">Iron complex outermembrane receptor protein</fullName>
    </submittedName>
</protein>
<dbReference type="Proteomes" id="UP000320516">
    <property type="component" value="Unassembled WGS sequence"/>
</dbReference>
<dbReference type="EMBL" id="VITV01000016">
    <property type="protein sequence ID" value="TWB66047.1"/>
    <property type="molecule type" value="Genomic_DNA"/>
</dbReference>
<evidence type="ECO:0000256" key="1">
    <source>
        <dbReference type="ARBA" id="ARBA00004571"/>
    </source>
</evidence>
<keyword evidence="8 12" id="KW-0798">TonB box</keyword>
<keyword evidence="2 11" id="KW-0813">Transport</keyword>
<evidence type="ECO:0000259" key="15">
    <source>
        <dbReference type="Pfam" id="PF07715"/>
    </source>
</evidence>
<evidence type="ECO:0000256" key="9">
    <source>
        <dbReference type="ARBA" id="ARBA00023136"/>
    </source>
</evidence>
<evidence type="ECO:0000313" key="18">
    <source>
        <dbReference type="Proteomes" id="UP000319859"/>
    </source>
</evidence>
<dbReference type="Gene3D" id="2.40.170.20">
    <property type="entry name" value="TonB-dependent receptor, beta-barrel domain"/>
    <property type="match status" value="1"/>
</dbReference>
<keyword evidence="3 11" id="KW-1134">Transmembrane beta strand</keyword>
<keyword evidence="16" id="KW-0675">Receptor</keyword>
<dbReference type="SUPFAM" id="SSF56935">
    <property type="entry name" value="Porins"/>
    <property type="match status" value="1"/>
</dbReference>
<evidence type="ECO:0000256" key="6">
    <source>
        <dbReference type="ARBA" id="ARBA00023004"/>
    </source>
</evidence>
<dbReference type="Gene3D" id="2.170.130.10">
    <property type="entry name" value="TonB-dependent receptor, plug domain"/>
    <property type="match status" value="1"/>
</dbReference>
<feature type="domain" description="TonB-dependent receptor-like beta-barrel" evidence="14">
    <location>
        <begin position="325"/>
        <end position="762"/>
    </location>
</feature>
<evidence type="ECO:0000256" key="11">
    <source>
        <dbReference type="PROSITE-ProRule" id="PRU01360"/>
    </source>
</evidence>
<feature type="chain" id="PRO_5036365600" evidence="13">
    <location>
        <begin position="39"/>
        <end position="823"/>
    </location>
</feature>
<evidence type="ECO:0000256" key="10">
    <source>
        <dbReference type="ARBA" id="ARBA00023237"/>
    </source>
</evidence>
<keyword evidence="13" id="KW-0732">Signal</keyword>
<evidence type="ECO:0000256" key="5">
    <source>
        <dbReference type="ARBA" id="ARBA00022692"/>
    </source>
</evidence>
<dbReference type="PANTHER" id="PTHR32552">
    <property type="entry name" value="FERRICHROME IRON RECEPTOR-RELATED"/>
    <property type="match status" value="1"/>
</dbReference>
<name>A0A560F9Y2_9PROT</name>
<evidence type="ECO:0000256" key="4">
    <source>
        <dbReference type="ARBA" id="ARBA00022496"/>
    </source>
</evidence>
<evidence type="ECO:0000256" key="13">
    <source>
        <dbReference type="SAM" id="SignalP"/>
    </source>
</evidence>
<dbReference type="PROSITE" id="PS52016">
    <property type="entry name" value="TONB_DEPENDENT_REC_3"/>
    <property type="match status" value="1"/>
</dbReference>
<reference evidence="18 19" key="1">
    <citation type="submission" date="2019-06" db="EMBL/GenBank/DDBJ databases">
        <title>Genomic Encyclopedia of Type Strains, Phase IV (KMG-V): Genome sequencing to study the core and pangenomes of soil and plant-associated prokaryotes.</title>
        <authorList>
            <person name="Whitman W."/>
        </authorList>
    </citation>
    <scope>NUCLEOTIDE SEQUENCE [LARGE SCALE GENOMIC DNA]</scope>
    <source>
        <strain evidence="16 18">BR 11880</strain>
        <strain evidence="17 19">BR 12005</strain>
    </source>
</reference>
<comment type="similarity">
    <text evidence="11 12">Belongs to the TonB-dependent receptor family.</text>
</comment>
<dbReference type="AlphaFoldDB" id="A0A560F9Y2"/>
<evidence type="ECO:0000256" key="7">
    <source>
        <dbReference type="ARBA" id="ARBA00023065"/>
    </source>
</evidence>
<keyword evidence="4" id="KW-0410">Iron transport</keyword>
<keyword evidence="10 11" id="KW-0998">Cell outer membrane</keyword>
<dbReference type="GO" id="GO:0009279">
    <property type="term" value="C:cell outer membrane"/>
    <property type="evidence" value="ECO:0007669"/>
    <property type="project" value="UniProtKB-SubCell"/>
</dbReference>
<dbReference type="InterPro" id="IPR036942">
    <property type="entry name" value="Beta-barrel_TonB_sf"/>
</dbReference>
<dbReference type="InterPro" id="IPR000531">
    <property type="entry name" value="Beta-barrel_TonB"/>
</dbReference>
<dbReference type="InterPro" id="IPR037066">
    <property type="entry name" value="Plug_dom_sf"/>
</dbReference>
<organism evidence="16 18">
    <name type="scientific">Nitrospirillum amazonense</name>
    <dbReference type="NCBI Taxonomy" id="28077"/>
    <lineage>
        <taxon>Bacteria</taxon>
        <taxon>Pseudomonadati</taxon>
        <taxon>Pseudomonadota</taxon>
        <taxon>Alphaproteobacteria</taxon>
        <taxon>Rhodospirillales</taxon>
        <taxon>Azospirillaceae</taxon>
        <taxon>Nitrospirillum</taxon>
    </lineage>
</organism>
<dbReference type="InterPro" id="IPR039426">
    <property type="entry name" value="TonB-dep_rcpt-like"/>
</dbReference>
<keyword evidence="5 11" id="KW-0812">Transmembrane</keyword>
<dbReference type="InterPro" id="IPR012910">
    <property type="entry name" value="Plug_dom"/>
</dbReference>
<proteinExistence type="inferred from homology"/>
<sequence>MSLRSYARGASTLGGSFAGATLAGVAALSLCLATTARAQPVAASGASDSQGATELEEIIVTATRHSQALKDVPMAVDAVSSADMAKYNILAVQDVQQLTPGLEIANTTGRNQAATLRGIPFDPDTGSAPAVDVYFNEINIDAQTAFTSLYDVSQVEVLRGPQGLLRGRTAPAGAITITTRKPDMDKVGGYAQMTVSDRGGRNVQGAINAPIVDNVLAVRVAGVLDGNRINDVRNVNNGERSHGRTGSVRATVEYDPTPDLQFVVTDQYMKSRNVQFQQVAGNGNSILASGPGFPPTVKLAANGPVAGADDYIAVADGIPQFVSETNLITFEGSWDLGPATLVLNAGDQQAVLNQLVDLDVGNSLPGYQQLQKNHISYYIRSAELRLQSNGQNFWNYLVGVSYYSEGTPTTTTQPNDQFLTGLYPSPPQPGSFYPFYNVIPVNVRITVPGTTYVSSLYASNSFQFTDQLGLQVGARYTHSRSQQQSFLTVSSAGTTVYDNFGTLPNSAAYRSQDYVTGGANLTYKLTDDISTYISYGRSYRVGPASVGVTAQLNSALIVAKNESSNSYELGLKGSFLGNRLSANVDVFHQDFTNYIGRTTDTINASDGLYGPGIVDSTLQLNWNGNVSSTGIEAQLRGQILDNWTAGANVSYVDAHYENGQMPCNIFDANGTPILNTPTVGVSYCPYNGRIAQTSKFHLSANTEYDFDVGAVQPFIRALVTYQPGFYSSVDHYQFNDITQMNLYVGVRGKDDRWSLTLFAKNLFDTREITAINSANASYPSVVGTYLATPPYFAETAGPAFNSGYRLVSTTRPRELGMTLSYEF</sequence>
<evidence type="ECO:0000256" key="3">
    <source>
        <dbReference type="ARBA" id="ARBA00022452"/>
    </source>
</evidence>